<evidence type="ECO:0000313" key="3">
    <source>
        <dbReference type="Proteomes" id="UP000683000"/>
    </source>
</evidence>
<organism evidence="2 3">
    <name type="scientific">Boletus reticuloceps</name>
    <dbReference type="NCBI Taxonomy" id="495285"/>
    <lineage>
        <taxon>Eukaryota</taxon>
        <taxon>Fungi</taxon>
        <taxon>Dikarya</taxon>
        <taxon>Basidiomycota</taxon>
        <taxon>Agaricomycotina</taxon>
        <taxon>Agaricomycetes</taxon>
        <taxon>Agaricomycetidae</taxon>
        <taxon>Boletales</taxon>
        <taxon>Boletineae</taxon>
        <taxon>Boletaceae</taxon>
        <taxon>Boletoideae</taxon>
        <taxon>Boletus</taxon>
    </lineage>
</organism>
<proteinExistence type="predicted"/>
<sequence length="252" mass="26851">MCKNDSPNTHALSPPSFSFWPDAHACPPAVVFPTVPCTTSHMSTRPPTLACTLVCSQQRRGGGDDDVTNTCVHPRPWPSQCHHGSGTHTHPKHCDARADPRPWPCQRPHLSATPRPRPHTVGLATAPSLPHPLPCLHPALARTPSHSQQPRDGNDATPSSSLTLALALTRPGLHTSDVAVTTPWRSRPDDNDDDNDNVGPRSRSSPSPCPPSARGDDNEMTTTMTMVVAALAAFNLPSSSPSLPCARGADTE</sequence>
<keyword evidence="3" id="KW-1185">Reference proteome</keyword>
<comment type="caution">
    <text evidence="2">The sequence shown here is derived from an EMBL/GenBank/DDBJ whole genome shotgun (WGS) entry which is preliminary data.</text>
</comment>
<name>A0A8I3A4I4_9AGAM</name>
<dbReference type="Proteomes" id="UP000683000">
    <property type="component" value="Unassembled WGS sequence"/>
</dbReference>
<feature type="region of interest" description="Disordered" evidence="1">
    <location>
        <begin position="105"/>
        <end position="159"/>
    </location>
</feature>
<evidence type="ECO:0000256" key="1">
    <source>
        <dbReference type="SAM" id="MobiDB-lite"/>
    </source>
</evidence>
<dbReference type="EMBL" id="JAGFBS010000044">
    <property type="protein sequence ID" value="KAG6370816.1"/>
    <property type="molecule type" value="Genomic_DNA"/>
</dbReference>
<dbReference type="AlphaFoldDB" id="A0A8I3A4I4"/>
<evidence type="ECO:0000313" key="2">
    <source>
        <dbReference type="EMBL" id="KAG6370816.1"/>
    </source>
</evidence>
<gene>
    <name evidence="2" type="ORF">JVT61DRAFT_11027</name>
</gene>
<reference evidence="2" key="1">
    <citation type="submission" date="2021-03" db="EMBL/GenBank/DDBJ databases">
        <title>Evolutionary innovations through gain and loss of genes in the ectomycorrhizal Boletales.</title>
        <authorList>
            <person name="Wu G."/>
            <person name="Miyauchi S."/>
            <person name="Morin E."/>
            <person name="Yang Z.-L."/>
            <person name="Xu J."/>
            <person name="Martin F.M."/>
        </authorList>
    </citation>
    <scope>NUCLEOTIDE SEQUENCE</scope>
    <source>
        <strain evidence="2">BR01</strain>
    </source>
</reference>
<protein>
    <submittedName>
        <fullName evidence="2">Uncharacterized protein</fullName>
    </submittedName>
</protein>
<accession>A0A8I3A4I4</accession>
<feature type="region of interest" description="Disordered" evidence="1">
    <location>
        <begin position="177"/>
        <end position="223"/>
    </location>
</feature>